<name>A0A9N9NX54_9GLOM</name>
<dbReference type="AlphaFoldDB" id="A0A9N9NX54"/>
<reference evidence="1" key="1">
    <citation type="submission" date="2021-06" db="EMBL/GenBank/DDBJ databases">
        <authorList>
            <person name="Kallberg Y."/>
            <person name="Tangrot J."/>
            <person name="Rosling A."/>
        </authorList>
    </citation>
    <scope>NUCLEOTIDE SEQUENCE</scope>
    <source>
        <strain evidence="1">IN212</strain>
    </source>
</reference>
<keyword evidence="2" id="KW-1185">Reference proteome</keyword>
<feature type="non-terminal residue" evidence="1">
    <location>
        <position position="1"/>
    </location>
</feature>
<evidence type="ECO:0000313" key="1">
    <source>
        <dbReference type="EMBL" id="CAG8781153.1"/>
    </source>
</evidence>
<gene>
    <name evidence="1" type="ORF">RFULGI_LOCUS15838</name>
</gene>
<protein>
    <submittedName>
        <fullName evidence="1">6577_t:CDS:1</fullName>
    </submittedName>
</protein>
<organism evidence="1 2">
    <name type="scientific">Racocetra fulgida</name>
    <dbReference type="NCBI Taxonomy" id="60492"/>
    <lineage>
        <taxon>Eukaryota</taxon>
        <taxon>Fungi</taxon>
        <taxon>Fungi incertae sedis</taxon>
        <taxon>Mucoromycota</taxon>
        <taxon>Glomeromycotina</taxon>
        <taxon>Glomeromycetes</taxon>
        <taxon>Diversisporales</taxon>
        <taxon>Gigasporaceae</taxon>
        <taxon>Racocetra</taxon>
    </lineage>
</organism>
<feature type="non-terminal residue" evidence="1">
    <location>
        <position position="107"/>
    </location>
</feature>
<evidence type="ECO:0000313" key="2">
    <source>
        <dbReference type="Proteomes" id="UP000789396"/>
    </source>
</evidence>
<dbReference type="EMBL" id="CAJVPZ010052912">
    <property type="protein sequence ID" value="CAG8781153.1"/>
    <property type="molecule type" value="Genomic_DNA"/>
</dbReference>
<dbReference type="Proteomes" id="UP000789396">
    <property type="component" value="Unassembled WGS sequence"/>
</dbReference>
<dbReference type="Gene3D" id="3.40.462.20">
    <property type="match status" value="1"/>
</dbReference>
<accession>A0A9N9NX54</accession>
<proteinExistence type="predicted"/>
<sequence length="107" mass="11865">TTINISCASEQVDLLFMSIAKVAKNLSDKLTPDLKILSENDRLYISTFYGVFLGSAEEAKSAVNELIELTEPAFANFVELSWGEAIEESPKFERQPFKSTSYVIAPP</sequence>
<comment type="caution">
    <text evidence="1">The sequence shown here is derived from an EMBL/GenBank/DDBJ whole genome shotgun (WGS) entry which is preliminary data.</text>
</comment>